<evidence type="ECO:0000259" key="1">
    <source>
        <dbReference type="Pfam" id="PF25416"/>
    </source>
</evidence>
<accession>A0A8C6UJU4</accession>
<dbReference type="Ensembl" id="ENSNMLT00000039367.1">
    <property type="protein sequence ID" value="ENSNMLP00000035346.1"/>
    <property type="gene ID" value="ENSNMLG00000021937.1"/>
</dbReference>
<dbReference type="GO" id="GO:0000978">
    <property type="term" value="F:RNA polymerase II cis-regulatory region sequence-specific DNA binding"/>
    <property type="evidence" value="ECO:0007669"/>
    <property type="project" value="TreeGrafter"/>
</dbReference>
<reference evidence="2" key="2">
    <citation type="submission" date="2025-09" db="UniProtKB">
        <authorList>
            <consortium name="Ensembl"/>
        </authorList>
    </citation>
    <scope>IDENTIFICATION</scope>
</reference>
<organism evidence="2 3">
    <name type="scientific">Neogobius melanostomus</name>
    <name type="common">round goby</name>
    <dbReference type="NCBI Taxonomy" id="47308"/>
    <lineage>
        <taxon>Eukaryota</taxon>
        <taxon>Metazoa</taxon>
        <taxon>Chordata</taxon>
        <taxon>Craniata</taxon>
        <taxon>Vertebrata</taxon>
        <taxon>Euteleostomi</taxon>
        <taxon>Actinopterygii</taxon>
        <taxon>Neopterygii</taxon>
        <taxon>Teleostei</taxon>
        <taxon>Neoteleostei</taxon>
        <taxon>Acanthomorphata</taxon>
        <taxon>Gobiaria</taxon>
        <taxon>Gobiiformes</taxon>
        <taxon>Gobioidei</taxon>
        <taxon>Gobiidae</taxon>
        <taxon>Benthophilinae</taxon>
        <taxon>Neogobiini</taxon>
        <taxon>Neogobius</taxon>
    </lineage>
</organism>
<name>A0A8C6UJU4_9GOBI</name>
<reference evidence="2" key="1">
    <citation type="submission" date="2025-08" db="UniProtKB">
        <authorList>
            <consortium name="Ensembl"/>
        </authorList>
    </citation>
    <scope>IDENTIFICATION</scope>
</reference>
<proteinExistence type="predicted"/>
<dbReference type="PANTHER" id="PTHR11037">
    <property type="entry name" value="TRANSCRIPTION FACTOR CP2"/>
    <property type="match status" value="1"/>
</dbReference>
<dbReference type="GO" id="GO:0001228">
    <property type="term" value="F:DNA-binding transcription activator activity, RNA polymerase II-specific"/>
    <property type="evidence" value="ECO:0007669"/>
    <property type="project" value="TreeGrafter"/>
</dbReference>
<dbReference type="InterPro" id="IPR040167">
    <property type="entry name" value="TF_CP2-like"/>
</dbReference>
<evidence type="ECO:0000313" key="2">
    <source>
        <dbReference type="Ensembl" id="ENSNMLP00000035346.1"/>
    </source>
</evidence>
<sequence>MRVSAAPLDESERGTLKRLYQDRERSCSPQSKLPKQDDSHRVLLYIRTSAEQVFDALLLSTPTLGGLREALSQKYGMQADTIGKIFKKCKRGIFINMDDTIVEHYTNQSAFLVEMSEAAGLVQLTLVEV</sequence>
<dbReference type="AlphaFoldDB" id="A0A8C6UJU4"/>
<dbReference type="Proteomes" id="UP000694523">
    <property type="component" value="Unplaced"/>
</dbReference>
<dbReference type="PANTHER" id="PTHR11037:SF6">
    <property type="entry name" value="GRAINYHEAD-LIKE PROTEIN 3 HOMOLOG"/>
    <property type="match status" value="1"/>
</dbReference>
<dbReference type="Pfam" id="PF25416">
    <property type="entry name" value="GRHL1_C"/>
    <property type="match status" value="1"/>
</dbReference>
<protein>
    <recommendedName>
        <fullName evidence="1">GRHL1/CP2 C-terminal domain-containing protein</fullName>
    </recommendedName>
</protein>
<evidence type="ECO:0000313" key="3">
    <source>
        <dbReference type="Proteomes" id="UP000694523"/>
    </source>
</evidence>
<feature type="domain" description="GRHL1/CP2 C-terminal" evidence="1">
    <location>
        <begin position="40"/>
        <end position="128"/>
    </location>
</feature>
<keyword evidence="3" id="KW-1185">Reference proteome</keyword>
<dbReference type="InterPro" id="IPR057520">
    <property type="entry name" value="GRHL1/CP2_C"/>
</dbReference>
<dbReference type="GO" id="GO:0005634">
    <property type="term" value="C:nucleus"/>
    <property type="evidence" value="ECO:0007669"/>
    <property type="project" value="TreeGrafter"/>
</dbReference>